<dbReference type="AlphaFoldDB" id="A0AA36DF64"/>
<feature type="compositionally biased region" description="Basic residues" evidence="1">
    <location>
        <begin position="259"/>
        <end position="270"/>
    </location>
</feature>
<evidence type="ECO:0000259" key="2">
    <source>
        <dbReference type="PROSITE" id="PS00028"/>
    </source>
</evidence>
<protein>
    <recommendedName>
        <fullName evidence="2">C2H2-type domain-containing protein</fullName>
    </recommendedName>
</protein>
<feature type="domain" description="C2H2-type" evidence="2">
    <location>
        <begin position="21"/>
        <end position="44"/>
    </location>
</feature>
<gene>
    <name evidence="3" type="ORF">MSPICULIGERA_LOCUS23205</name>
</gene>
<keyword evidence="4" id="KW-1185">Reference proteome</keyword>
<sequence>MMPQEYYSPTSGQLVVKWYCCPSEGCGRFYRDPEARSLHIIAEHSPRTWAMNILNSHPNGEPVEIQQQFVQPCPPQIPPQEEALDRYFANLKTPDLFQSSTLHQNGQAVPATTQAYPVQQSGFTDENADPQIMLDVVNTPQLSPVDMQCLGMPEYGVAPQPRNTNFGASLQESNLNGTSTRILVQTDFTMMQPVLPTKVTQGTQTMEPICCERCASEYQQQPAEAEEMVYYVPSEEVVEGREPRKRKIMSEPESETQKKQKPKQRRRRRVTDKLLLERIQRVSNKKTYNCLHPNLLNTKSLAGKRLGKAVIVKAFLECLNQGCVQRQNFWESLQQHLSTTHVERKKLGRPTKKRTLAIRAQATPPKPRVSTRTRSAVQNKERPIIDRIGIGFESPPSSPTSPRTIGNPRDSYVLDPAYSPPYSDISSLCATPRSEDSYFPKLKLRKDPVSGGYMSPGNSESGFDSGSESPVPGPPGIRY</sequence>
<accession>A0AA36DF64</accession>
<dbReference type="InterPro" id="IPR013087">
    <property type="entry name" value="Znf_C2H2_type"/>
</dbReference>
<proteinExistence type="predicted"/>
<name>A0AA36DF64_9BILA</name>
<organism evidence="3 4">
    <name type="scientific">Mesorhabditis spiculigera</name>
    <dbReference type="NCBI Taxonomy" id="96644"/>
    <lineage>
        <taxon>Eukaryota</taxon>
        <taxon>Metazoa</taxon>
        <taxon>Ecdysozoa</taxon>
        <taxon>Nematoda</taxon>
        <taxon>Chromadorea</taxon>
        <taxon>Rhabditida</taxon>
        <taxon>Rhabditina</taxon>
        <taxon>Rhabditomorpha</taxon>
        <taxon>Rhabditoidea</taxon>
        <taxon>Rhabditidae</taxon>
        <taxon>Mesorhabditinae</taxon>
        <taxon>Mesorhabditis</taxon>
    </lineage>
</organism>
<evidence type="ECO:0000313" key="4">
    <source>
        <dbReference type="Proteomes" id="UP001177023"/>
    </source>
</evidence>
<reference evidence="3" key="1">
    <citation type="submission" date="2023-06" db="EMBL/GenBank/DDBJ databases">
        <authorList>
            <person name="Delattre M."/>
        </authorList>
    </citation>
    <scope>NUCLEOTIDE SEQUENCE</scope>
    <source>
        <strain evidence="3">AF72</strain>
    </source>
</reference>
<evidence type="ECO:0000313" key="3">
    <source>
        <dbReference type="EMBL" id="CAJ0585174.1"/>
    </source>
</evidence>
<dbReference type="PROSITE" id="PS00028">
    <property type="entry name" value="ZINC_FINGER_C2H2_1"/>
    <property type="match status" value="1"/>
</dbReference>
<evidence type="ECO:0000256" key="1">
    <source>
        <dbReference type="SAM" id="MobiDB-lite"/>
    </source>
</evidence>
<comment type="caution">
    <text evidence="3">The sequence shown here is derived from an EMBL/GenBank/DDBJ whole genome shotgun (WGS) entry which is preliminary data.</text>
</comment>
<dbReference type="EMBL" id="CATQJA010002702">
    <property type="protein sequence ID" value="CAJ0585174.1"/>
    <property type="molecule type" value="Genomic_DNA"/>
</dbReference>
<feature type="non-terminal residue" evidence="3">
    <location>
        <position position="479"/>
    </location>
</feature>
<dbReference type="Proteomes" id="UP001177023">
    <property type="component" value="Unassembled WGS sequence"/>
</dbReference>
<feature type="region of interest" description="Disordered" evidence="1">
    <location>
        <begin position="241"/>
        <end position="270"/>
    </location>
</feature>
<feature type="region of interest" description="Disordered" evidence="1">
    <location>
        <begin position="389"/>
        <end position="479"/>
    </location>
</feature>